<dbReference type="InterPro" id="IPR012340">
    <property type="entry name" value="NA-bd_OB-fold"/>
</dbReference>
<dbReference type="PROSITE" id="PS50886">
    <property type="entry name" value="TRBD"/>
    <property type="match status" value="1"/>
</dbReference>
<dbReference type="NCBIfam" id="NF007494">
    <property type="entry name" value="PRK10089.1-3"/>
    <property type="match status" value="1"/>
</dbReference>
<evidence type="ECO:0000313" key="5">
    <source>
        <dbReference type="EMBL" id="QQP90489.1"/>
    </source>
</evidence>
<keyword evidence="6" id="KW-1185">Reference proteome</keyword>
<evidence type="ECO:0000256" key="2">
    <source>
        <dbReference type="ARBA" id="ARBA00022884"/>
    </source>
</evidence>
<accession>A0ABX7B7Z5</accession>
<dbReference type="NCBIfam" id="NF007495">
    <property type="entry name" value="PRK10089.1-4"/>
    <property type="match status" value="1"/>
</dbReference>
<gene>
    <name evidence="5" type="ORF">IGS68_04340</name>
</gene>
<evidence type="ECO:0000259" key="4">
    <source>
        <dbReference type="PROSITE" id="PS50886"/>
    </source>
</evidence>
<dbReference type="InterPro" id="IPR008231">
    <property type="entry name" value="CsaA"/>
</dbReference>
<sequence length="121" mass="13308">MTGKTGATATTNIGFEDFLKVDIRVGTITAVEPYPEARRPAYKLQVDFGPEIGMRRTSAQITRHYTPETLVGRQVAGVVNFPPKQIGKFMSEVLVLGFPDENGEVVLVTPERKVPDGGRLY</sequence>
<dbReference type="RefSeq" id="WP_201077614.1">
    <property type="nucleotide sequence ID" value="NZ_CP067420.1"/>
</dbReference>
<feature type="domain" description="TRNA-binding" evidence="4">
    <location>
        <begin position="17"/>
        <end position="121"/>
    </location>
</feature>
<evidence type="ECO:0000256" key="3">
    <source>
        <dbReference type="PROSITE-ProRule" id="PRU00209"/>
    </source>
</evidence>
<dbReference type="PANTHER" id="PTHR11586">
    <property type="entry name" value="TRNA-AMINOACYLATION COFACTOR ARC1 FAMILY MEMBER"/>
    <property type="match status" value="1"/>
</dbReference>
<dbReference type="NCBIfam" id="TIGR02222">
    <property type="entry name" value="chap_CsaA"/>
    <property type="match status" value="1"/>
</dbReference>
<dbReference type="Proteomes" id="UP000595197">
    <property type="component" value="Chromosome"/>
</dbReference>
<dbReference type="InterPro" id="IPR002547">
    <property type="entry name" value="tRNA-bd_dom"/>
</dbReference>
<dbReference type="Gene3D" id="2.40.50.140">
    <property type="entry name" value="Nucleic acid-binding proteins"/>
    <property type="match status" value="1"/>
</dbReference>
<proteinExistence type="predicted"/>
<dbReference type="InterPro" id="IPR051270">
    <property type="entry name" value="Tyrosine-tRNA_ligase_regulator"/>
</dbReference>
<dbReference type="PANTHER" id="PTHR11586:SF37">
    <property type="entry name" value="TRNA-BINDING DOMAIN-CONTAINING PROTEIN"/>
    <property type="match status" value="1"/>
</dbReference>
<dbReference type="CDD" id="cd02798">
    <property type="entry name" value="tRNA_bind_CsaA"/>
    <property type="match status" value="1"/>
</dbReference>
<dbReference type="Pfam" id="PF01588">
    <property type="entry name" value="tRNA_bind"/>
    <property type="match status" value="1"/>
</dbReference>
<dbReference type="SUPFAM" id="SSF50249">
    <property type="entry name" value="Nucleic acid-binding proteins"/>
    <property type="match status" value="1"/>
</dbReference>
<evidence type="ECO:0000256" key="1">
    <source>
        <dbReference type="ARBA" id="ARBA00022555"/>
    </source>
</evidence>
<evidence type="ECO:0000313" key="6">
    <source>
        <dbReference type="Proteomes" id="UP000595197"/>
    </source>
</evidence>
<name>A0ABX7B7Z5_9PROT</name>
<protein>
    <submittedName>
        <fullName evidence="5">tRNA-binding protein</fullName>
    </submittedName>
</protein>
<keyword evidence="2 3" id="KW-0694">RNA-binding</keyword>
<organism evidence="5 6">
    <name type="scientific">Skermanella cutis</name>
    <dbReference type="NCBI Taxonomy" id="2775420"/>
    <lineage>
        <taxon>Bacteria</taxon>
        <taxon>Pseudomonadati</taxon>
        <taxon>Pseudomonadota</taxon>
        <taxon>Alphaproteobacteria</taxon>
        <taxon>Rhodospirillales</taxon>
        <taxon>Azospirillaceae</taxon>
        <taxon>Skermanella</taxon>
    </lineage>
</organism>
<dbReference type="EMBL" id="CP067420">
    <property type="protein sequence ID" value="QQP90489.1"/>
    <property type="molecule type" value="Genomic_DNA"/>
</dbReference>
<reference evidence="5" key="1">
    <citation type="submission" date="2021-02" db="EMBL/GenBank/DDBJ databases">
        <title>Skermanella TT6 skin isolate.</title>
        <authorList>
            <person name="Lee K."/>
            <person name="Ganzorig M."/>
        </authorList>
    </citation>
    <scope>NUCLEOTIDE SEQUENCE</scope>
    <source>
        <strain evidence="5">TT6</strain>
    </source>
</reference>
<keyword evidence="1 3" id="KW-0820">tRNA-binding</keyword>